<dbReference type="SMART" id="SM00382">
    <property type="entry name" value="AAA"/>
    <property type="match status" value="1"/>
</dbReference>
<dbReference type="InterPro" id="IPR027417">
    <property type="entry name" value="P-loop_NTPase"/>
</dbReference>
<dbReference type="Proteomes" id="UP000010816">
    <property type="component" value="Chromosome"/>
</dbReference>
<dbReference type="KEGG" id="tmb:Thimo_0312"/>
<dbReference type="HOGENOM" id="CLU_258621_0_0_6"/>
<dbReference type="Pfam" id="PF18145">
    <property type="entry name" value="SAVED"/>
    <property type="match status" value="1"/>
</dbReference>
<feature type="domain" description="AAA+ ATPase" evidence="1">
    <location>
        <begin position="297"/>
        <end position="767"/>
    </location>
</feature>
<dbReference type="STRING" id="765912.Thimo_0312"/>
<organism evidence="2 3">
    <name type="scientific">Thioflavicoccus mobilis 8321</name>
    <dbReference type="NCBI Taxonomy" id="765912"/>
    <lineage>
        <taxon>Bacteria</taxon>
        <taxon>Pseudomonadati</taxon>
        <taxon>Pseudomonadota</taxon>
        <taxon>Gammaproteobacteria</taxon>
        <taxon>Chromatiales</taxon>
        <taxon>Chromatiaceae</taxon>
        <taxon>Thioflavicoccus</taxon>
    </lineage>
</organism>
<evidence type="ECO:0000259" key="1">
    <source>
        <dbReference type="SMART" id="SM00382"/>
    </source>
</evidence>
<name>L0GTP4_9GAMM</name>
<dbReference type="InterPro" id="IPR040836">
    <property type="entry name" value="SAVED"/>
</dbReference>
<evidence type="ECO:0000313" key="3">
    <source>
        <dbReference type="Proteomes" id="UP000010816"/>
    </source>
</evidence>
<proteinExistence type="predicted"/>
<dbReference type="EMBL" id="CP003051">
    <property type="protein sequence ID" value="AGA89182.1"/>
    <property type="molecule type" value="Genomic_DNA"/>
</dbReference>
<dbReference type="SUPFAM" id="SSF52540">
    <property type="entry name" value="P-loop containing nucleoside triphosphate hydrolases"/>
    <property type="match status" value="1"/>
</dbReference>
<reference evidence="2 3" key="1">
    <citation type="submission" date="2011-09" db="EMBL/GenBank/DDBJ databases">
        <title>Complete sequence of chromosome of Thioflavicoccus mobilis 8321.</title>
        <authorList>
            <consortium name="US DOE Joint Genome Institute"/>
            <person name="Lucas S."/>
            <person name="Han J."/>
            <person name="Lapidus A."/>
            <person name="Cheng J.-F."/>
            <person name="Goodwin L."/>
            <person name="Pitluck S."/>
            <person name="Peters L."/>
            <person name="Ovchinnikova G."/>
            <person name="Lu M."/>
            <person name="Detter J.C."/>
            <person name="Han C."/>
            <person name="Tapia R."/>
            <person name="Land M."/>
            <person name="Hauser L."/>
            <person name="Kyrpides N."/>
            <person name="Ivanova N."/>
            <person name="Pagani I."/>
            <person name="Vogl K."/>
            <person name="Liu Z."/>
            <person name="Imhoff J."/>
            <person name="Thiel V."/>
            <person name="Frigaard N.-U."/>
            <person name="Bryant D."/>
            <person name="Woyke T."/>
        </authorList>
    </citation>
    <scope>NUCLEOTIDE SEQUENCE [LARGE SCALE GENOMIC DNA]</scope>
    <source>
        <strain evidence="2 3">8321</strain>
    </source>
</reference>
<protein>
    <recommendedName>
        <fullName evidence="1">AAA+ ATPase domain-containing protein</fullName>
    </recommendedName>
</protein>
<sequence length="1337" mass="147629">MMPYEDHAAYRDLLIPKTPAVRRFAAAQPWRQPMFQTRAQALDGPYLWCSVLDGKPHPVAEFHGVHRLGQRLWEWCSEAGTAEEAARQVAVADPLASLLTLMLEANEQTCGKGFLEGLLHRYYRETREYESRLAQRPALQVVLVGDARDRLLRLREALQWTQRRTGEAAVDVQVRWITDRDGEALSAADILRRALVAHAIFEVPPPSTNAPSLPSPGELTGAAERAKRIFAELPSREEDCAAAGLWDACLATDELVTLEPPAPGTGGHAPPRSRPTALLGARVAVRRFADRPLTLPFAPITLLMSENASGKTTLAEALARLYLGRPRVRLTLPEGGAVWTNEDTLGNGPVVLEAIRIAVAGADAPTRMDLDPAAVLPLFGDDARLDEGSVGETALLSIWPLLVDREDTEKRRDEVPRLADALQDLVRRLEDCAANAANAKEGGPGQSADTVEIDIGPDLGQRFKRYLSEFALRTDKDEDDRDTEPDAHREKIQSLLDRLRTRKKYFPIPADLLFRYLQDCLRQERRRGFTPDWMVLGRIEREFGGHAPWRQLAANVLRERASRQRREASDYWDGIEGVIAASPVIRSLERDLEDYFEVGLSCLYDHPIRSNTARQVRNGQARRLARWLGIGRIDLPVLLLDEPLLGQDLPASAALLGRYLRLRRKAESQRWALACAPPVERDEEALSDSEGTDTPIAALALRHARCEPGPSTRSNSDPPETAIRDLEPAQVEAALPLPPQLIVTSNKPAVLAAAAEADGVVLDRNLRDAVEKLIPSNWRGPVVDALKKANREFADEMRQQAADAWINRLPAQGLRLYWQRPDVLPPVAEPFRYLEDVCEALGPTRLGLEGLRSEVSERVGVIGEGDLSRPVTALADQLLHWLVLTDLLPAALRDGDAHFEISGVATRAIPAAGGRIEEKGPARLRRIGPWLECLPPDPVGGPRPQVPETAPESIDPAQDIESAQAAVPKKPASVAATMGIWYVAVPPEISAKAEDCFSRFAVGMEGVVPPDCRCELEIRRAGMRPYRQGDPDPAVVVAEILTETGRNGEERPTAKVSSAFVSPDWTGELSLLADELARQRVKALLGQLPDDEPVGIGLLTHEEGRGFERSVAFVLEGQQVHTDRPDWEFLTRRLWQQRIEAPLTLLRRALAVDRRAQSLRFHAFCHLGAAIRAGAIFSHTSGFSVECMQNGEPWDLYRQPAYRKQPFNISESGPPAGAAAEIHLLLSFSQTVSEAYQIWREDQAKTLPVRVISIEPQGGAGRQAIAREDVADWGEAVFHVLSTRRTSRIDCTRIFCAAPVALAMAIGRSLNACGRIVTMDLPKPSVRGYFASFDFET</sequence>
<evidence type="ECO:0000313" key="2">
    <source>
        <dbReference type="EMBL" id="AGA89182.1"/>
    </source>
</evidence>
<accession>L0GTP4</accession>
<gene>
    <name evidence="2" type="ORF">Thimo_0312</name>
</gene>
<dbReference type="NCBIfam" id="NF033611">
    <property type="entry name" value="SAVED"/>
    <property type="match status" value="1"/>
</dbReference>
<dbReference type="InterPro" id="IPR003593">
    <property type="entry name" value="AAA+_ATPase"/>
</dbReference>
<keyword evidence="3" id="KW-1185">Reference proteome</keyword>